<evidence type="ECO:0000313" key="2">
    <source>
        <dbReference type="Proteomes" id="UP000478052"/>
    </source>
</evidence>
<protein>
    <submittedName>
        <fullName evidence="1">Transmembrane GTPase Marf isoform X1</fullName>
    </submittedName>
</protein>
<name>A0A6G0X4X2_APHCR</name>
<keyword evidence="1" id="KW-0472">Membrane</keyword>
<dbReference type="OrthoDB" id="6256226at2759"/>
<accession>A0A6G0X4X2</accession>
<reference evidence="1 2" key="1">
    <citation type="submission" date="2019-08" db="EMBL/GenBank/DDBJ databases">
        <title>Whole genome of Aphis craccivora.</title>
        <authorList>
            <person name="Voronova N.V."/>
            <person name="Shulinski R.S."/>
            <person name="Bandarenka Y.V."/>
            <person name="Zhorov D.G."/>
            <person name="Warner D."/>
        </authorList>
    </citation>
    <scope>NUCLEOTIDE SEQUENCE [LARGE SCALE GENOMIC DNA]</scope>
    <source>
        <strain evidence="1">180601</strain>
        <tissue evidence="1">Whole Body</tissue>
    </source>
</reference>
<organism evidence="1 2">
    <name type="scientific">Aphis craccivora</name>
    <name type="common">Cowpea aphid</name>
    <dbReference type="NCBI Taxonomy" id="307492"/>
    <lineage>
        <taxon>Eukaryota</taxon>
        <taxon>Metazoa</taxon>
        <taxon>Ecdysozoa</taxon>
        <taxon>Arthropoda</taxon>
        <taxon>Hexapoda</taxon>
        <taxon>Insecta</taxon>
        <taxon>Pterygota</taxon>
        <taxon>Neoptera</taxon>
        <taxon>Paraneoptera</taxon>
        <taxon>Hemiptera</taxon>
        <taxon>Sternorrhyncha</taxon>
        <taxon>Aphidomorpha</taxon>
        <taxon>Aphidoidea</taxon>
        <taxon>Aphididae</taxon>
        <taxon>Aphidini</taxon>
        <taxon>Aphis</taxon>
        <taxon>Aphis</taxon>
    </lineage>
</organism>
<dbReference type="Proteomes" id="UP000478052">
    <property type="component" value="Unassembled WGS sequence"/>
</dbReference>
<dbReference type="AlphaFoldDB" id="A0A6G0X4X2"/>
<proteinExistence type="predicted"/>
<gene>
    <name evidence="1" type="ORF">FWK35_00030766</name>
</gene>
<keyword evidence="1" id="KW-0812">Transmembrane</keyword>
<keyword evidence="2" id="KW-1185">Reference proteome</keyword>
<sequence length="144" mass="16474">METMCHPPISKVTKTNTRKRDRVYDVLFIAIAKIHRRTLDMNLGGAGIINGTQLLKIRLKINELKYGTTSNGKSTVVNVMLGEIKYLLPSVIQLIVFCKLKDLKLVKHINNEKQNVESVTHLAHALYYEQELVHVYCVLAKRQM</sequence>
<comment type="caution">
    <text evidence="1">The sequence shown here is derived from an EMBL/GenBank/DDBJ whole genome shotgun (WGS) entry which is preliminary data.</text>
</comment>
<dbReference type="EMBL" id="VUJU01008136">
    <property type="protein sequence ID" value="KAF0735031.1"/>
    <property type="molecule type" value="Genomic_DNA"/>
</dbReference>
<evidence type="ECO:0000313" key="1">
    <source>
        <dbReference type="EMBL" id="KAF0735031.1"/>
    </source>
</evidence>